<reference evidence="1 2" key="1">
    <citation type="submission" date="2021-06" db="EMBL/GenBank/DDBJ databases">
        <title>Caerostris darwini draft genome.</title>
        <authorList>
            <person name="Kono N."/>
            <person name="Arakawa K."/>
        </authorList>
    </citation>
    <scope>NUCLEOTIDE SEQUENCE [LARGE SCALE GENOMIC DNA]</scope>
</reference>
<sequence length="494" mass="58066">MTKYDENHIENVYYKEHRVDGNVVDPDKNKQMYTFTISDTNDAILYSDGYICIDVKILDNVEDNVTLVNTGNLFTRGTLQIGGHIIEEISKPSLVHFIHSLGNFTKDYESSEATNMFIFKDTADSSDREPFTFVRTHGDDEKMPSLPHVSLYPEVSVKYLAFLESNEDLEIEWVAPILRESDSLGDSSGTIPVKLLADDIVSILVIPQYVERENNENQNNMVFDNLDLTSCSITINDIRYPKDGYKLSFKEGEINCSLPYLEFLKIFGNIRNTESGCLITLGKEMKKGPRGSPGIGFKLTDDGNYDMEKKKLKNVDEPVDINLIRKFQDKVNWEKISEYQKLSEDFIREFQDKVDWYGISTCQKLSENFIREFQDKVDWEKISKYQTLSEDFIREFQDKVVWDNISENLELYEDLIRKFQDKVNWEKISEYQKLSEDFIREFQDKVDWEKIFEYKTLSEDFMREFQDKLDWYWILACQKLSENVMRELIKKELI</sequence>
<organism evidence="1 2">
    <name type="scientific">Caerostris darwini</name>
    <dbReference type="NCBI Taxonomy" id="1538125"/>
    <lineage>
        <taxon>Eukaryota</taxon>
        <taxon>Metazoa</taxon>
        <taxon>Ecdysozoa</taxon>
        <taxon>Arthropoda</taxon>
        <taxon>Chelicerata</taxon>
        <taxon>Arachnida</taxon>
        <taxon>Araneae</taxon>
        <taxon>Araneomorphae</taxon>
        <taxon>Entelegynae</taxon>
        <taxon>Araneoidea</taxon>
        <taxon>Araneidae</taxon>
        <taxon>Caerostris</taxon>
    </lineage>
</organism>
<proteinExistence type="predicted"/>
<evidence type="ECO:0000313" key="2">
    <source>
        <dbReference type="Proteomes" id="UP001054837"/>
    </source>
</evidence>
<protein>
    <submittedName>
        <fullName evidence="1">Uncharacterized protein</fullName>
    </submittedName>
</protein>
<name>A0AAV4QV88_9ARAC</name>
<accession>A0AAV4QV88</accession>
<comment type="caution">
    <text evidence="1">The sequence shown here is derived from an EMBL/GenBank/DDBJ whole genome shotgun (WGS) entry which is preliminary data.</text>
</comment>
<dbReference type="Gene3D" id="1.20.5.240">
    <property type="match status" value="4"/>
</dbReference>
<dbReference type="PANTHER" id="PTHR36159:SF1">
    <property type="entry name" value="RETROVIRUS-RELATED POL POLYPROTEIN FROM TRANSPOSON 412-LIKE PROTEIN"/>
    <property type="match status" value="1"/>
</dbReference>
<evidence type="ECO:0000313" key="1">
    <source>
        <dbReference type="EMBL" id="GIY13558.1"/>
    </source>
</evidence>
<dbReference type="AlphaFoldDB" id="A0AAV4QV88"/>
<dbReference type="Proteomes" id="UP001054837">
    <property type="component" value="Unassembled WGS sequence"/>
</dbReference>
<dbReference type="PANTHER" id="PTHR36159">
    <property type="entry name" value="PROTEIN CBG23766"/>
    <property type="match status" value="1"/>
</dbReference>
<gene>
    <name evidence="1" type="primary">AVEN_262692_1</name>
    <name evidence="1" type="ORF">CDAR_90401</name>
</gene>
<dbReference type="EMBL" id="BPLQ01005257">
    <property type="protein sequence ID" value="GIY13558.1"/>
    <property type="molecule type" value="Genomic_DNA"/>
</dbReference>
<keyword evidence="2" id="KW-1185">Reference proteome</keyword>